<organism evidence="1 2">
    <name type="scientific">Echinops telfairi</name>
    <name type="common">Lesser hedgehog tenrec</name>
    <dbReference type="NCBI Taxonomy" id="9371"/>
    <lineage>
        <taxon>Eukaryota</taxon>
        <taxon>Metazoa</taxon>
        <taxon>Chordata</taxon>
        <taxon>Craniata</taxon>
        <taxon>Vertebrata</taxon>
        <taxon>Euteleostomi</taxon>
        <taxon>Mammalia</taxon>
        <taxon>Eutheria</taxon>
        <taxon>Afrotheria</taxon>
        <taxon>Tenrecidae</taxon>
        <taxon>Tenrecinae</taxon>
        <taxon>Echinops</taxon>
    </lineage>
</organism>
<dbReference type="Proteomes" id="UP000694863">
    <property type="component" value="Unplaced"/>
</dbReference>
<proteinExistence type="predicted"/>
<protein>
    <submittedName>
        <fullName evidence="2">Protein PRR14L isoform X1</fullName>
    </submittedName>
</protein>
<keyword evidence="1" id="KW-1185">Reference proteome</keyword>
<name>A0AC55D1H8_ECHTE</name>
<sequence>MLSSGVEIQPVPLDSSMSAVVQELDSELPVSVSKELHADSEPNGIPHVKPRASRARLSQSRTLPLEQQRTRVKSCEENSETLDDGGEPGRCGMVDSTAGGAMASVILDREAKTKNMELKVFRNPGNQDEMIRNICEGAKEDPSQPSATDEEKITSQEEFLVQSRKVLCTDLPEDFLRSKGNVQIITKTLLKSMEKVQGMKVKETKKDDNEGHKHGNESDGLTAGCSQYPEPNKIMTSDEVSETSTLVSPDSLTFVDPRLTEATSKEEECEELKPCSSSLSLPENSAISKVDHGKEKLYKLNHDCEADDNHQQILDHHSDKRSSTHESPMAMSSVVVEPLKEGSKVSYLPSHSSDLESGTISLEDFGSESDILMKGSAKKTNTSHFNQDDLSTDLASRKEHEEQLLSSRSEMELCSLNNPKQPEKDASGHCSDEKETVEPPPKNINNYHIQGSVHKESASSLMVNSVTEATKVTLKESDLSITTDIQGSLTNHENHRETFANISHPGKQYQESNFAPLIQIEEPEQPTTIDPKMLSGKRDSKDTNSLVSIQQNLDSSAHLNETLCSEFHFKRKTLVNQLRPLNELSKLKNDTIQLPTLLDFDNRPESEKTAPTSEGSPHSDEQSRACAVNGLSCTDELAVSTERECVLNQQVSLNSGDHVKLPTDCILNKNKEIPRAMGEDFYQTHLRPLEDRAHAITDTQTIPIKTRMKDISLLGDKTCGASSSNNSNFNRKPGNRERKKGMTNAGRNSRLLSKKQEVTVFLKEVVVRECQNAPSQEKNSSGCASENVPEAAMCSTCPTLEPSKIIPNAEGSSMTKCENALQPSVHHSQVKEPENSMASSAHKVSYTEERELGGREAKGNIEEDKVGKEITAGTLNNGALNKTICATSYIKHDEEVMEGKRQKPPDSAVFCKHSISDCVIQGLNQSVDIPNPEKLLDQSPNLLPSFKSMTQPEGPPGQKEGEVLDCQRNQSRPDAWRKEEKPAKNTPDGEQKETATEPSSEGSHNQKALMTGSGKNSSPSFSTPKKVDSKGDFENNPACKDFTDSMVDPIYKDLINKPAEGMLGGKAAVTLDDNSARQDKPAFSKTSRCALSPQGALHVAHTGKHDQTSDTHCATSSPVDSLAIKKSREEKVGLSFQGCEMKLCIDSCAHEPTTGVLDRVNVSLNCVHPEENVKEASLEEMHVTDKGSRLEINSVFDKDNSFGISSKDLMYSRCQDETSTPQGNLCSIHRMPSSLSSQDVSESNVNNPGGKTDLKDPTILSEKKERPSRDMSRPSEGATTHIRVKKGMSKVCHPDDRPLPLTLETEANVKKEKVKCEPMGHKTVGDPSEERMAREDGDIDNMNPMSHIHFKCNRTLGDAEEQHRKVSDKQLQKEEECVHHTETHAVPEQCTQSNRLSDKVQNKSPPKDYKDEATLMKKIPVAKMTKANTAAWSQKLKDPKVESVYCPLSKIIEMSAGSCLPGTHQKAQDPRPVGYDVIPGAFGNTSQQKGAFPIKKQPHRSCKRVSCQDQVQVARKRNNTRNPALLKSSSETIPKEHRLLSSCARSVPAQLPETVMSKSLLDHIPKQRATRCHLLRSLNFRKPTKESALLSKLSILARKLVPATKTQKVRYWHCSSELLPVAKSYKRLRYKRFLDGFSYNTMQVNPYMAANRWDKKPNSKPMALYSLEAIKMSFIDLSNKMPSLLGGAEILPIYFHVNSGSDCVAEAARTFPEHCAPTRLALGEAPRCPSQPPKWTFSFFFSHGGSGTATFREDPGLQSQACSQAPPAPLQDSGGTAIVQTRAGFSVFGLHTLLALCSPGCYRIWTKKRNFSSHMPTIQRFFMTQFTQGLKGLRSPASIADKVFCSLPYSVGRVLSIWSQHGPSACPLEISALHSNYSKWQPSLGPASSHTLLPYVPLPGIEAACSTRSNPIRLEPSFSALVPKPCVVTETAVSNLLLSASAFQVSGFDELDGMTAVCPRPQSSPPEQKEAEPEKRPKKVSQIRIRKTIPKPDPNLTPMGLPRPKRLKKKEFSLEEIYTNKNYKSPPANRCLETIFEEPKERNGTLISISQQKRKRVLEFQDFTVPRKRRARGKVKVAGSFTRAQKAALQSRELDALLIQKLMELETFFAEEEEQERSSSC</sequence>
<accession>A0AC55D1H8</accession>
<evidence type="ECO:0000313" key="1">
    <source>
        <dbReference type="Proteomes" id="UP000694863"/>
    </source>
</evidence>
<evidence type="ECO:0000313" key="2">
    <source>
        <dbReference type="RefSeq" id="XP_045145593.1"/>
    </source>
</evidence>
<gene>
    <name evidence="2" type="primary">PRR14L</name>
</gene>
<dbReference type="RefSeq" id="XP_045145593.1">
    <property type="nucleotide sequence ID" value="XM_045289658.1"/>
</dbReference>
<reference evidence="2" key="1">
    <citation type="submission" date="2025-08" db="UniProtKB">
        <authorList>
            <consortium name="RefSeq"/>
        </authorList>
    </citation>
    <scope>IDENTIFICATION</scope>
</reference>